<dbReference type="Proteomes" id="UP000199036">
    <property type="component" value="Unassembled WGS sequence"/>
</dbReference>
<evidence type="ECO:0000256" key="1">
    <source>
        <dbReference type="SAM" id="SignalP"/>
    </source>
</evidence>
<feature type="signal peptide" evidence="1">
    <location>
        <begin position="1"/>
        <end position="22"/>
    </location>
</feature>
<dbReference type="AlphaFoldDB" id="A0A1I4XUD6"/>
<dbReference type="STRING" id="913024.SAMN05421741_103125"/>
<dbReference type="RefSeq" id="WP_143095576.1">
    <property type="nucleotide sequence ID" value="NZ_FOVI01000003.1"/>
</dbReference>
<proteinExistence type="predicted"/>
<dbReference type="EMBL" id="FOVI01000003">
    <property type="protein sequence ID" value="SFN28993.1"/>
    <property type="molecule type" value="Genomic_DNA"/>
</dbReference>
<dbReference type="OrthoDB" id="1344600at2"/>
<organism evidence="2 3">
    <name type="scientific">Paenimyroides ummariense</name>
    <dbReference type="NCBI Taxonomy" id="913024"/>
    <lineage>
        <taxon>Bacteria</taxon>
        <taxon>Pseudomonadati</taxon>
        <taxon>Bacteroidota</taxon>
        <taxon>Flavobacteriia</taxon>
        <taxon>Flavobacteriales</taxon>
        <taxon>Flavobacteriaceae</taxon>
        <taxon>Paenimyroides</taxon>
    </lineage>
</organism>
<sequence>MKKLLLYILFLFMIACSTDDEANMLDLPEIETPLHGLRIKQVEGDNTTQYFYHKNGFVDSISFIGENIIAEKFVYNDVNQIIEKRFVSKKASDTNFSIYNTSYFTYNNKKQIIFIKTYNKNNTLASQQSLTYNDDGSLYNPTQIVKDGNLVQQNASQRSTIFTFDTNPNPFFNIYPKAYRVAFYINKNNITSQKTTTPYYTNFYEYQLKYNSENFIIEKINHNNPANSRLSRYYYY</sequence>
<keyword evidence="1" id="KW-0732">Signal</keyword>
<feature type="chain" id="PRO_5011647623" description="YD repeat-containing protein" evidence="1">
    <location>
        <begin position="23"/>
        <end position="236"/>
    </location>
</feature>
<name>A0A1I4XUD6_9FLAO</name>
<keyword evidence="3" id="KW-1185">Reference proteome</keyword>
<reference evidence="3" key="1">
    <citation type="submission" date="2016-10" db="EMBL/GenBank/DDBJ databases">
        <authorList>
            <person name="Varghese N."/>
            <person name="Submissions S."/>
        </authorList>
    </citation>
    <scope>NUCLEOTIDE SEQUENCE [LARGE SCALE GENOMIC DNA]</scope>
    <source>
        <strain evidence="3">DS-12</strain>
    </source>
</reference>
<protein>
    <recommendedName>
        <fullName evidence="4">YD repeat-containing protein</fullName>
    </recommendedName>
</protein>
<evidence type="ECO:0008006" key="4">
    <source>
        <dbReference type="Google" id="ProtNLM"/>
    </source>
</evidence>
<accession>A0A1I4XUD6</accession>
<gene>
    <name evidence="2" type="ORF">SAMN05421741_103125</name>
</gene>
<evidence type="ECO:0000313" key="3">
    <source>
        <dbReference type="Proteomes" id="UP000199036"/>
    </source>
</evidence>
<evidence type="ECO:0000313" key="2">
    <source>
        <dbReference type="EMBL" id="SFN28993.1"/>
    </source>
</evidence>
<dbReference type="PROSITE" id="PS51257">
    <property type="entry name" value="PROKAR_LIPOPROTEIN"/>
    <property type="match status" value="1"/>
</dbReference>